<dbReference type="InterPro" id="IPR021848">
    <property type="entry name" value="HODM_asu-like"/>
</dbReference>
<reference evidence="1 2" key="1">
    <citation type="submission" date="2016-10" db="EMBL/GenBank/DDBJ databases">
        <authorList>
            <person name="de Groot N.N."/>
        </authorList>
    </citation>
    <scope>NUCLEOTIDE SEQUENCE [LARGE SCALE GENOMIC DNA]</scope>
    <source>
        <strain evidence="1 2">DSM 23413</strain>
    </source>
</reference>
<dbReference type="RefSeq" id="WP_104008145.1">
    <property type="nucleotide sequence ID" value="NZ_FNVD01000008.1"/>
</dbReference>
<evidence type="ECO:0008006" key="3">
    <source>
        <dbReference type="Google" id="ProtNLM"/>
    </source>
</evidence>
<keyword evidence="2" id="KW-1185">Reference proteome</keyword>
<dbReference type="EMBL" id="FNVD01000008">
    <property type="protein sequence ID" value="SEF99592.1"/>
    <property type="molecule type" value="Genomic_DNA"/>
</dbReference>
<name>A0A1H5WJC3_9RHOB</name>
<proteinExistence type="predicted"/>
<gene>
    <name evidence="1" type="ORF">SAMN05421751_10867</name>
</gene>
<protein>
    <recommendedName>
        <fullName evidence="3">DUF3445 domain-containing protein</fullName>
    </recommendedName>
</protein>
<accession>A0A1H5WJC3</accession>
<dbReference type="Pfam" id="PF11927">
    <property type="entry name" value="HODM_asu-like"/>
    <property type="match status" value="1"/>
</dbReference>
<organism evidence="1 2">
    <name type="scientific">Jhaorihella thermophila</name>
    <dbReference type="NCBI Taxonomy" id="488547"/>
    <lineage>
        <taxon>Bacteria</taxon>
        <taxon>Pseudomonadati</taxon>
        <taxon>Pseudomonadota</taxon>
        <taxon>Alphaproteobacteria</taxon>
        <taxon>Rhodobacterales</taxon>
        <taxon>Paracoccaceae</taxon>
        <taxon>Jhaorihella</taxon>
    </lineage>
</organism>
<dbReference type="Proteomes" id="UP000236742">
    <property type="component" value="Unassembled WGS sequence"/>
</dbReference>
<evidence type="ECO:0000313" key="1">
    <source>
        <dbReference type="EMBL" id="SEF99592.1"/>
    </source>
</evidence>
<dbReference type="AlphaFoldDB" id="A0A1H5WJC3"/>
<sequence>MTAILQKTIPYDAFAPRRLPGIAPLDSSDWLIRDEAFAGQMALRDELVATRRDAVIALDAAAEPAAQELLDTALTHAYAGAAERVTRPDGATVPIDRADPMGTLARLVQEDLCILEKRGGEHMLTAAALCFPASWSLAEKFRRPLTTIHDPVADYDPNIAARVQRLFDGIQPGRPLWRFNALWYDDPALHQPRGERDGRDPVDSATAPFFRSERQCLMRLPQTRAVVFSIHTYVLTRADALALEQTSQPSSP</sequence>
<dbReference type="OrthoDB" id="5242510at2"/>
<evidence type="ECO:0000313" key="2">
    <source>
        <dbReference type="Proteomes" id="UP000236742"/>
    </source>
</evidence>